<evidence type="ECO:0000313" key="2">
    <source>
        <dbReference type="Proteomes" id="UP001272515"/>
    </source>
</evidence>
<dbReference type="Proteomes" id="UP001272515">
    <property type="component" value="Unassembled WGS sequence"/>
</dbReference>
<accession>A0ABU3Z818</accession>
<name>A0ABU3Z818_9FIRM</name>
<gene>
    <name evidence="1" type="ORF">RVY80_04220</name>
</gene>
<proteinExistence type="predicted"/>
<dbReference type="EMBL" id="JAWJZB010000004">
    <property type="protein sequence ID" value="MDV5088053.1"/>
    <property type="molecule type" value="Genomic_DNA"/>
</dbReference>
<sequence length="89" mass="9095">MGGIAIGLNAAAKDGSISIGQQVQTGSTNIDCANQRGVTSVGTNSWSTGHMSSINGYGSNIVTDSNVTIPLGFFSSARMQGFGSTIYFI</sequence>
<evidence type="ECO:0000313" key="1">
    <source>
        <dbReference type="EMBL" id="MDV5088053.1"/>
    </source>
</evidence>
<comment type="caution">
    <text evidence="1">The sequence shown here is derived from an EMBL/GenBank/DDBJ whole genome shotgun (WGS) entry which is preliminary data.</text>
</comment>
<keyword evidence="2" id="KW-1185">Reference proteome</keyword>
<reference evidence="1 2" key="1">
    <citation type="submission" date="2023-10" db="EMBL/GenBank/DDBJ databases">
        <title>Veillonella sp. nov., isolated from a pig farm feces dump.</title>
        <authorList>
            <person name="Chang Y.-H."/>
        </authorList>
    </citation>
    <scope>NUCLEOTIDE SEQUENCE [LARGE SCALE GENOMIC DNA]</scope>
    <source>
        <strain evidence="1 2">YH-vei2233</strain>
    </source>
</reference>
<protein>
    <submittedName>
        <fullName evidence="1">Uncharacterized protein</fullName>
    </submittedName>
</protein>
<dbReference type="RefSeq" id="WP_317329761.1">
    <property type="nucleotide sequence ID" value="NZ_JAWJZA010000002.1"/>
</dbReference>
<organism evidence="1 2">
    <name type="scientific">Veillonella absiana</name>
    <dbReference type="NCBI Taxonomy" id="3079305"/>
    <lineage>
        <taxon>Bacteria</taxon>
        <taxon>Bacillati</taxon>
        <taxon>Bacillota</taxon>
        <taxon>Negativicutes</taxon>
        <taxon>Veillonellales</taxon>
        <taxon>Veillonellaceae</taxon>
        <taxon>Veillonella</taxon>
    </lineage>
</organism>